<protein>
    <submittedName>
        <fullName evidence="5">NAD(P)-dependent oxidoreductase</fullName>
    </submittedName>
</protein>
<dbReference type="InterPro" id="IPR036291">
    <property type="entry name" value="NAD(P)-bd_dom_sf"/>
</dbReference>
<reference evidence="5 6" key="1">
    <citation type="journal article" date="2018" name="Plant J.">
        <title>Genome sequences of Chlorella sorokiniana UTEX 1602 and Micractinium conductrix SAG 241.80: implications to maltose excretion by a green alga.</title>
        <authorList>
            <person name="Arriola M.B."/>
            <person name="Velmurugan N."/>
            <person name="Zhang Y."/>
            <person name="Plunkett M.H."/>
            <person name="Hondzo H."/>
            <person name="Barney B.M."/>
        </authorList>
    </citation>
    <scope>NUCLEOTIDE SEQUENCE [LARGE SCALE GENOMIC DNA]</scope>
    <source>
        <strain evidence="6">UTEX 1602</strain>
    </source>
</reference>
<sequence length="406" mass="42998">MRACVAAGSLPAAAGPRRRVTVAAGWGGFHLPRVGAAAASKLTPGKLFVFGLGYTGLGAASFFQQRGWEVAGTVRSEDKVDRLAQRGISAFHFDPTDFDNLGGKALDCLRHATHVLSTVPPDADNDIDPVIMAHAQQLSEHADLFKWVGYISSTSVYGDWEGEWVDETSELRAAGGKGWSRVMAEHEWLALHDNFGLPVHVFRCGGIYGPRRSALDSVQRGGGGSANAARRAQQRYTARCHVYDICQTLEASMRHPRPGAAYNIADDDPADRATVMAFAAELLERRAAGLPLQPAVPGDGPGGWAVPVSSMSAAASGASSSSYDSGDEGGLLSAALRPRDRGASSGRMRRSDARQAAAAAAAVREALAEKRVSNALIKKELGVQLQFPTYREGLSAIAAGDMRPFS</sequence>
<evidence type="ECO:0000256" key="3">
    <source>
        <dbReference type="SAM" id="MobiDB-lite"/>
    </source>
</evidence>
<dbReference type="SUPFAM" id="SSF51735">
    <property type="entry name" value="NAD(P)-binding Rossmann-fold domains"/>
    <property type="match status" value="1"/>
</dbReference>
<evidence type="ECO:0000256" key="1">
    <source>
        <dbReference type="ARBA" id="ARBA00007637"/>
    </source>
</evidence>
<dbReference type="Gene3D" id="3.40.50.720">
    <property type="entry name" value="NAD(P)-binding Rossmann-like Domain"/>
    <property type="match status" value="2"/>
</dbReference>
<dbReference type="STRING" id="3076.A0A2P6TLU5"/>
<proteinExistence type="inferred from homology"/>
<feature type="domain" description="NAD-dependent epimerase/dehydratase" evidence="4">
    <location>
        <begin position="53"/>
        <end position="216"/>
    </location>
</feature>
<evidence type="ECO:0000313" key="5">
    <source>
        <dbReference type="EMBL" id="PRW45259.1"/>
    </source>
</evidence>
<dbReference type="InterPro" id="IPR001509">
    <property type="entry name" value="Epimerase_deHydtase"/>
</dbReference>
<dbReference type="Proteomes" id="UP000239899">
    <property type="component" value="Unassembled WGS sequence"/>
</dbReference>
<evidence type="ECO:0000313" key="6">
    <source>
        <dbReference type="Proteomes" id="UP000239899"/>
    </source>
</evidence>
<name>A0A2P6TLU5_CHLSO</name>
<organism evidence="5 6">
    <name type="scientific">Chlorella sorokiniana</name>
    <name type="common">Freshwater green alga</name>
    <dbReference type="NCBI Taxonomy" id="3076"/>
    <lineage>
        <taxon>Eukaryota</taxon>
        <taxon>Viridiplantae</taxon>
        <taxon>Chlorophyta</taxon>
        <taxon>core chlorophytes</taxon>
        <taxon>Trebouxiophyceae</taxon>
        <taxon>Chlorellales</taxon>
        <taxon>Chlorellaceae</taxon>
        <taxon>Chlorella clade</taxon>
        <taxon>Chlorella</taxon>
    </lineage>
</organism>
<feature type="region of interest" description="Disordered" evidence="3">
    <location>
        <begin position="316"/>
        <end position="352"/>
    </location>
</feature>
<evidence type="ECO:0000256" key="2">
    <source>
        <dbReference type="ARBA" id="ARBA00023027"/>
    </source>
</evidence>
<dbReference type="AlphaFoldDB" id="A0A2P6TLU5"/>
<keyword evidence="2" id="KW-0520">NAD</keyword>
<comment type="caution">
    <text evidence="5">The sequence shown here is derived from an EMBL/GenBank/DDBJ whole genome shotgun (WGS) entry which is preliminary data.</text>
</comment>
<keyword evidence="6" id="KW-1185">Reference proteome</keyword>
<comment type="similarity">
    <text evidence="1">Belongs to the NAD(P)-dependent epimerase/dehydratase family.</text>
</comment>
<dbReference type="OrthoDB" id="5824at2759"/>
<dbReference type="EMBL" id="LHPG02000012">
    <property type="protein sequence ID" value="PRW45259.1"/>
    <property type="molecule type" value="Genomic_DNA"/>
</dbReference>
<evidence type="ECO:0000259" key="4">
    <source>
        <dbReference type="Pfam" id="PF01370"/>
    </source>
</evidence>
<gene>
    <name evidence="5" type="ORF">C2E21_6287</name>
</gene>
<accession>A0A2P6TLU5</accession>
<dbReference type="PANTHER" id="PTHR43574">
    <property type="entry name" value="EPIMERASE-RELATED"/>
    <property type="match status" value="1"/>
</dbReference>
<dbReference type="Pfam" id="PF01370">
    <property type="entry name" value="Epimerase"/>
    <property type="match status" value="1"/>
</dbReference>